<reference evidence="7" key="1">
    <citation type="journal article" date="2020" name="Nat. Commun.">
        <title>Large-scale genome sequencing of mycorrhizal fungi provides insights into the early evolution of symbiotic traits.</title>
        <authorList>
            <person name="Miyauchi S."/>
            <person name="Kiss E."/>
            <person name="Kuo A."/>
            <person name="Drula E."/>
            <person name="Kohler A."/>
            <person name="Sanchez-Garcia M."/>
            <person name="Morin E."/>
            <person name="Andreopoulos B."/>
            <person name="Barry K.W."/>
            <person name="Bonito G."/>
            <person name="Buee M."/>
            <person name="Carver A."/>
            <person name="Chen C."/>
            <person name="Cichocki N."/>
            <person name="Clum A."/>
            <person name="Culley D."/>
            <person name="Crous P.W."/>
            <person name="Fauchery L."/>
            <person name="Girlanda M."/>
            <person name="Hayes R.D."/>
            <person name="Keri Z."/>
            <person name="LaButti K."/>
            <person name="Lipzen A."/>
            <person name="Lombard V."/>
            <person name="Magnuson J."/>
            <person name="Maillard F."/>
            <person name="Murat C."/>
            <person name="Nolan M."/>
            <person name="Ohm R.A."/>
            <person name="Pangilinan J."/>
            <person name="Pereira M.F."/>
            <person name="Perotto S."/>
            <person name="Peter M."/>
            <person name="Pfister S."/>
            <person name="Riley R."/>
            <person name="Sitrit Y."/>
            <person name="Stielow J.B."/>
            <person name="Szollosi G."/>
            <person name="Zifcakova L."/>
            <person name="Stursova M."/>
            <person name="Spatafora J.W."/>
            <person name="Tedersoo L."/>
            <person name="Vaario L.M."/>
            <person name="Yamada A."/>
            <person name="Yan M."/>
            <person name="Wang P."/>
            <person name="Xu J."/>
            <person name="Bruns T."/>
            <person name="Baldrian P."/>
            <person name="Vilgalys R."/>
            <person name="Dunand C."/>
            <person name="Henrissat B."/>
            <person name="Grigoriev I.V."/>
            <person name="Hibbett D."/>
            <person name="Nagy L.G."/>
            <person name="Martin F.M."/>
        </authorList>
    </citation>
    <scope>NUCLEOTIDE SEQUENCE</scope>
    <source>
        <strain evidence="7">UH-Tt-Lm1</strain>
    </source>
</reference>
<dbReference type="AlphaFoldDB" id="A0A9P6HQQ8"/>
<feature type="domain" description="RRP12 N-terminal HEAT" evidence="6">
    <location>
        <begin position="23"/>
        <end position="267"/>
    </location>
</feature>
<keyword evidence="3" id="KW-0539">Nucleus</keyword>
<organism evidence="7 8">
    <name type="scientific">Thelephora terrestris</name>
    <dbReference type="NCBI Taxonomy" id="56493"/>
    <lineage>
        <taxon>Eukaryota</taxon>
        <taxon>Fungi</taxon>
        <taxon>Dikarya</taxon>
        <taxon>Basidiomycota</taxon>
        <taxon>Agaricomycotina</taxon>
        <taxon>Agaricomycetes</taxon>
        <taxon>Thelephorales</taxon>
        <taxon>Thelephoraceae</taxon>
        <taxon>Thelephora</taxon>
    </lineage>
</organism>
<dbReference type="GO" id="GO:0005634">
    <property type="term" value="C:nucleus"/>
    <property type="evidence" value="ECO:0007669"/>
    <property type="project" value="UniProtKB-SubCell"/>
</dbReference>
<dbReference type="OrthoDB" id="2192888at2759"/>
<dbReference type="InterPro" id="IPR057860">
    <property type="entry name" value="HEAT_RRP12_N"/>
</dbReference>
<dbReference type="Pfam" id="PF25772">
    <property type="entry name" value="HEAT_RRP12_N"/>
    <property type="match status" value="1"/>
</dbReference>
<gene>
    <name evidence="7" type="ORF">BJ322DRAFT_1149411</name>
</gene>
<feature type="non-terminal residue" evidence="7">
    <location>
        <position position="1242"/>
    </location>
</feature>
<feature type="region of interest" description="Disordered" evidence="4">
    <location>
        <begin position="1010"/>
        <end position="1029"/>
    </location>
</feature>
<evidence type="ECO:0000256" key="3">
    <source>
        <dbReference type="ARBA" id="ARBA00023242"/>
    </source>
</evidence>
<keyword evidence="8" id="KW-1185">Reference proteome</keyword>
<evidence type="ECO:0000313" key="7">
    <source>
        <dbReference type="EMBL" id="KAF9792127.1"/>
    </source>
</evidence>
<dbReference type="PANTHER" id="PTHR48287">
    <property type="entry name" value="ARM REPEAT SUPERFAMILY PROTEIN"/>
    <property type="match status" value="1"/>
</dbReference>
<feature type="compositionally biased region" description="Acidic residues" evidence="4">
    <location>
        <begin position="1048"/>
        <end position="1057"/>
    </location>
</feature>
<evidence type="ECO:0000256" key="2">
    <source>
        <dbReference type="ARBA" id="ARBA00007690"/>
    </source>
</evidence>
<comment type="subcellular location">
    <subcellularLocation>
        <location evidence="1">Nucleus</location>
    </subcellularLocation>
</comment>
<dbReference type="Proteomes" id="UP000736335">
    <property type="component" value="Unassembled WGS sequence"/>
</dbReference>
<comment type="caution">
    <text evidence="7">The sequence shown here is derived from an EMBL/GenBank/DDBJ whole genome shotgun (WGS) entry which is preliminary data.</text>
</comment>
<accession>A0A9P6HQQ8</accession>
<name>A0A9P6HQQ8_9AGAM</name>
<protein>
    <submittedName>
        <fullName evidence="7">NUC173-domain-containing protein</fullName>
    </submittedName>
</protein>
<dbReference type="SUPFAM" id="SSF48371">
    <property type="entry name" value="ARM repeat"/>
    <property type="match status" value="1"/>
</dbReference>
<dbReference type="Gene3D" id="1.25.10.10">
    <property type="entry name" value="Leucine-rich Repeat Variant"/>
    <property type="match status" value="2"/>
</dbReference>
<evidence type="ECO:0000256" key="4">
    <source>
        <dbReference type="SAM" id="MobiDB-lite"/>
    </source>
</evidence>
<dbReference type="InterPro" id="IPR011989">
    <property type="entry name" value="ARM-like"/>
</dbReference>
<sequence length="1242" mass="135909">IETALAKIRPHTTSSLAHQKAPVQLLQALESTFEQQGAERSPTAYFAALLTTLESTVQSSETLTFGEGDVLPAELYLLALVLPFVPHPVIRSNLSTILSLTAPLFPPLVPHAPPLRSQLAIYNSVYTVLERSQLESAQGLRQSFASILHLTLDPRPKVRKKAAEVIHDVLASAPPPSVRHPYASQVSDFIQSTLTNDVSPVRARKNSGTDGTETGIHILALLGPIVLTLPPSSLPSIAASLIPLPQLGNPYLSRSAFSTLSVLLTAISDNDESALTAQLPDIISAIHSAAPQPSDTTVAPAWALVVAKALVSYKETAPDQFASELPRAWKSVWNFLESTDRETRKSAAEALDLISTCFTPSLIENALSDANQGTDNSIVVKIITQTQKALDSLTFARSIPELLSVVSSLVQALRYRDVVTNPTAAEVLMPGMVTKIGTLRTQKHFEFKEDADKTLGVMMGVLGPEALLKILPLNLEPSDRTEGREPRAFLLPLLTQPHPSPLNHFISYFVPLTERMFDYQQTAEAEGRASEAKVWSVLVSQIWNGLPGYCHGTVDLKSALTTTFSQLLSQLIYSQEELRPAILKALRTMVDSNVALASEGNEGEKFSSIEHISRKVAQENVAFLKSQADSWLAVLFNVFGTVDREDRGKIGDVIRAWAGIARPEHISKAFAKVAQLFKQNLATSAATSSKFGTNTDGDGVVTMTQDLLQILLPFLGDKDSQSLFEFSSMEDVLENKATGVQKRGYKILSKLVDSEKIEVTPESFIQRLEGKADGVSAAAKKDRLHLLALLVNTLPNTSLHLLPSLIPEAVLGTKEPSEKARLEAFNLIVAMGKKMKEGGLVKRNLLEGMDEDNATETQASLEEYFTMIAGGLAGATPHMISATITAISRLAFEFKDDISPDMSNEIFTTMMVFLDSANREIVKSALGFIKLAVHMYTTDTIREHLRPTLKSLLGWSHGHKNHFKMQVRYICERLMRKVGYEELLACVEGNEDGKKILANIKKRKEYAKKKKAKASEQQDQVCARAPGVHKPVTESTFEEVLYGGNSDSEAETDEEENSGGRKKRGDVHGGPRLRVDNDQPMDLLESAATQVTSTRSKKSRKPGQEASKFKSDAETGKMIIEDGDEANDGTMEVEEDVAGTAYRDSIRAVDGFSRGPGGRVKFNKDTKKRRRDELEGDIEDIEMVDATNVSGKNKKRSPEKLGKEFRSKKAGGDVKRGGTDPYAYVTLQQAAKKKAGRITNRR</sequence>
<comment type="similarity">
    <text evidence="2">Belongs to the RRP12 family.</text>
</comment>
<evidence type="ECO:0000256" key="1">
    <source>
        <dbReference type="ARBA" id="ARBA00004123"/>
    </source>
</evidence>
<evidence type="ECO:0000259" key="5">
    <source>
        <dbReference type="Pfam" id="PF08161"/>
    </source>
</evidence>
<feature type="compositionally biased region" description="Basic and acidic residues" evidence="4">
    <location>
        <begin position="1066"/>
        <end position="1077"/>
    </location>
</feature>
<proteinExistence type="inferred from homology"/>
<feature type="region of interest" description="Disordered" evidence="4">
    <location>
        <begin position="1042"/>
        <end position="1130"/>
    </location>
</feature>
<feature type="compositionally biased region" description="Basic and acidic residues" evidence="4">
    <location>
        <begin position="1196"/>
        <end position="1218"/>
    </location>
</feature>
<feature type="domain" description="RRP12 HEAT" evidence="5">
    <location>
        <begin position="338"/>
        <end position="641"/>
    </location>
</feature>
<dbReference type="Pfam" id="PF08161">
    <property type="entry name" value="RRP12_HEAT"/>
    <property type="match status" value="1"/>
</dbReference>
<feature type="region of interest" description="Disordered" evidence="4">
    <location>
        <begin position="1149"/>
        <end position="1171"/>
    </location>
</feature>
<feature type="compositionally biased region" description="Acidic residues" evidence="4">
    <location>
        <begin position="1121"/>
        <end position="1130"/>
    </location>
</feature>
<evidence type="ECO:0000313" key="8">
    <source>
        <dbReference type="Proteomes" id="UP000736335"/>
    </source>
</evidence>
<dbReference type="InterPro" id="IPR016024">
    <property type="entry name" value="ARM-type_fold"/>
</dbReference>
<reference evidence="7" key="2">
    <citation type="submission" date="2020-11" db="EMBL/GenBank/DDBJ databases">
        <authorList>
            <consortium name="DOE Joint Genome Institute"/>
            <person name="Kuo A."/>
            <person name="Miyauchi S."/>
            <person name="Kiss E."/>
            <person name="Drula E."/>
            <person name="Kohler A."/>
            <person name="Sanchez-Garcia M."/>
            <person name="Andreopoulos B."/>
            <person name="Barry K.W."/>
            <person name="Bonito G."/>
            <person name="Buee M."/>
            <person name="Carver A."/>
            <person name="Chen C."/>
            <person name="Cichocki N."/>
            <person name="Clum A."/>
            <person name="Culley D."/>
            <person name="Crous P.W."/>
            <person name="Fauchery L."/>
            <person name="Girlanda M."/>
            <person name="Hayes R."/>
            <person name="Keri Z."/>
            <person name="Labutti K."/>
            <person name="Lipzen A."/>
            <person name="Lombard V."/>
            <person name="Magnuson J."/>
            <person name="Maillard F."/>
            <person name="Morin E."/>
            <person name="Murat C."/>
            <person name="Nolan M."/>
            <person name="Ohm R."/>
            <person name="Pangilinan J."/>
            <person name="Pereira M."/>
            <person name="Perotto S."/>
            <person name="Peter M."/>
            <person name="Riley R."/>
            <person name="Sitrit Y."/>
            <person name="Stielow B."/>
            <person name="Szollosi G."/>
            <person name="Zifcakova L."/>
            <person name="Stursova M."/>
            <person name="Spatafora J.W."/>
            <person name="Tedersoo L."/>
            <person name="Vaario L.-M."/>
            <person name="Yamada A."/>
            <person name="Yan M."/>
            <person name="Wang P."/>
            <person name="Xu J."/>
            <person name="Bruns T."/>
            <person name="Baldrian P."/>
            <person name="Vilgalys R."/>
            <person name="Henrissat B."/>
            <person name="Grigoriev I.V."/>
            <person name="Hibbett D."/>
            <person name="Nagy L.G."/>
            <person name="Martin F.M."/>
        </authorList>
    </citation>
    <scope>NUCLEOTIDE SEQUENCE</scope>
    <source>
        <strain evidence="7">UH-Tt-Lm1</strain>
    </source>
</reference>
<dbReference type="InterPro" id="IPR052087">
    <property type="entry name" value="RRP12"/>
</dbReference>
<dbReference type="PANTHER" id="PTHR48287:SF1">
    <property type="entry name" value="ARM REPEAT SUPERFAMILY PROTEIN"/>
    <property type="match status" value="1"/>
</dbReference>
<evidence type="ECO:0000259" key="6">
    <source>
        <dbReference type="Pfam" id="PF25772"/>
    </source>
</evidence>
<dbReference type="InterPro" id="IPR012978">
    <property type="entry name" value="HEAT_RRP12"/>
</dbReference>
<feature type="region of interest" description="Disordered" evidence="4">
    <location>
        <begin position="1185"/>
        <end position="1220"/>
    </location>
</feature>
<dbReference type="EMBL" id="WIUZ02000001">
    <property type="protein sequence ID" value="KAF9792127.1"/>
    <property type="molecule type" value="Genomic_DNA"/>
</dbReference>